<proteinExistence type="inferred from homology"/>
<name>A0A8J6I275_9FIRM</name>
<dbReference type="AlphaFoldDB" id="A0A8J6I275"/>
<keyword evidence="5 10" id="KW-0145">Chemotaxis</keyword>
<keyword evidence="11" id="KW-0966">Cell projection</keyword>
<keyword evidence="6 10" id="KW-0812">Transmembrane</keyword>
<keyword evidence="8 10" id="KW-1133">Transmembrane helix</keyword>
<evidence type="ECO:0000256" key="3">
    <source>
        <dbReference type="ARBA" id="ARBA00008281"/>
    </source>
</evidence>
<evidence type="ECO:0000313" key="11">
    <source>
        <dbReference type="EMBL" id="MBA2134051.1"/>
    </source>
</evidence>
<dbReference type="Proteomes" id="UP000657177">
    <property type="component" value="Unassembled WGS sequence"/>
</dbReference>
<keyword evidence="11" id="KW-0969">Cilium</keyword>
<comment type="similarity">
    <text evidence="3 10">Belongs to the FliL family.</text>
</comment>
<reference evidence="11" key="1">
    <citation type="submission" date="2020-06" db="EMBL/GenBank/DDBJ databases">
        <title>Novel chitinolytic bacterium.</title>
        <authorList>
            <person name="Ungkulpasvich U."/>
            <person name="Kosugi A."/>
            <person name="Uke A."/>
        </authorList>
    </citation>
    <scope>NUCLEOTIDE SEQUENCE</scope>
    <source>
        <strain evidence="11">UUS1-1</strain>
    </source>
</reference>
<evidence type="ECO:0000256" key="1">
    <source>
        <dbReference type="ARBA" id="ARBA00002254"/>
    </source>
</evidence>
<sequence length="153" mass="17484">MSDKNGKANQIIITITVCLLIFFAAVFSATMFFIYKIMPAKERYTKVTAGTEVKYLMPLGDEVLVNLADPLKQKYLRLNFTLVLDSERTQQEIEKRKAQVRDLVISICRGKTSEELREKEGNSKLRTEIITAINNILPEGKVLDIFFTDFIVT</sequence>
<dbReference type="PANTHER" id="PTHR35091:SF2">
    <property type="entry name" value="FLAGELLAR PROTEIN FLIL"/>
    <property type="match status" value="1"/>
</dbReference>
<keyword evidence="11" id="KW-0282">Flagellum</keyword>
<keyword evidence="7 10" id="KW-0283">Flagellar rotation</keyword>
<protein>
    <recommendedName>
        <fullName evidence="10">Flagellar protein FliL</fullName>
    </recommendedName>
</protein>
<dbReference type="EMBL" id="JAAKDE010000044">
    <property type="protein sequence ID" value="MBA2134051.1"/>
    <property type="molecule type" value="Genomic_DNA"/>
</dbReference>
<dbReference type="GO" id="GO:0006935">
    <property type="term" value="P:chemotaxis"/>
    <property type="evidence" value="ECO:0007669"/>
    <property type="project" value="UniProtKB-KW"/>
</dbReference>
<evidence type="ECO:0000256" key="9">
    <source>
        <dbReference type="ARBA" id="ARBA00023136"/>
    </source>
</evidence>
<dbReference type="PANTHER" id="PTHR35091">
    <property type="entry name" value="FLAGELLAR PROTEIN FLIL"/>
    <property type="match status" value="1"/>
</dbReference>
<dbReference type="GO" id="GO:0005886">
    <property type="term" value="C:plasma membrane"/>
    <property type="evidence" value="ECO:0007669"/>
    <property type="project" value="UniProtKB-SubCell"/>
</dbReference>
<dbReference type="GO" id="GO:0009425">
    <property type="term" value="C:bacterial-type flagellum basal body"/>
    <property type="evidence" value="ECO:0007669"/>
    <property type="project" value="InterPro"/>
</dbReference>
<gene>
    <name evidence="11" type="ORF">G5B42_10975</name>
</gene>
<feature type="transmembrane region" description="Helical" evidence="10">
    <location>
        <begin position="12"/>
        <end position="35"/>
    </location>
</feature>
<dbReference type="GO" id="GO:0071978">
    <property type="term" value="P:bacterial-type flagellum-dependent swarming motility"/>
    <property type="evidence" value="ECO:0007669"/>
    <property type="project" value="TreeGrafter"/>
</dbReference>
<evidence type="ECO:0000256" key="10">
    <source>
        <dbReference type="RuleBase" id="RU364125"/>
    </source>
</evidence>
<keyword evidence="4 10" id="KW-1003">Cell membrane</keyword>
<evidence type="ECO:0000256" key="4">
    <source>
        <dbReference type="ARBA" id="ARBA00022475"/>
    </source>
</evidence>
<evidence type="ECO:0000256" key="8">
    <source>
        <dbReference type="ARBA" id="ARBA00022989"/>
    </source>
</evidence>
<keyword evidence="12" id="KW-1185">Reference proteome</keyword>
<dbReference type="Pfam" id="PF03748">
    <property type="entry name" value="FliL"/>
    <property type="match status" value="1"/>
</dbReference>
<organism evidence="11 12">
    <name type="scientific">Capillibacterium thermochitinicola</name>
    <dbReference type="NCBI Taxonomy" id="2699427"/>
    <lineage>
        <taxon>Bacteria</taxon>
        <taxon>Bacillati</taxon>
        <taxon>Bacillota</taxon>
        <taxon>Capillibacterium</taxon>
    </lineage>
</organism>
<evidence type="ECO:0000256" key="6">
    <source>
        <dbReference type="ARBA" id="ARBA00022692"/>
    </source>
</evidence>
<dbReference type="RefSeq" id="WP_181340514.1">
    <property type="nucleotide sequence ID" value="NZ_JAAKDE010000044.1"/>
</dbReference>
<comment type="subcellular location">
    <subcellularLocation>
        <location evidence="2">Cell membrane</location>
        <topology evidence="2">Single-pass membrane protein</topology>
    </subcellularLocation>
</comment>
<evidence type="ECO:0000313" key="12">
    <source>
        <dbReference type="Proteomes" id="UP000657177"/>
    </source>
</evidence>
<keyword evidence="9 10" id="KW-0472">Membrane</keyword>
<accession>A0A8J6I275</accession>
<evidence type="ECO:0000256" key="2">
    <source>
        <dbReference type="ARBA" id="ARBA00004162"/>
    </source>
</evidence>
<evidence type="ECO:0000256" key="7">
    <source>
        <dbReference type="ARBA" id="ARBA00022779"/>
    </source>
</evidence>
<evidence type="ECO:0000256" key="5">
    <source>
        <dbReference type="ARBA" id="ARBA00022500"/>
    </source>
</evidence>
<dbReference type="InterPro" id="IPR005503">
    <property type="entry name" value="FliL"/>
</dbReference>
<comment type="caution">
    <text evidence="11">The sequence shown here is derived from an EMBL/GenBank/DDBJ whole genome shotgun (WGS) entry which is preliminary data.</text>
</comment>
<comment type="function">
    <text evidence="1 10">Controls the rotational direction of flagella during chemotaxis.</text>
</comment>